<gene>
    <name evidence="13 16" type="primary">mfd</name>
    <name evidence="16" type="ORF">DSCA_16570</name>
</gene>
<dbReference type="InterPro" id="IPR041471">
    <property type="entry name" value="UvrB_inter"/>
</dbReference>
<dbReference type="GO" id="GO:0006355">
    <property type="term" value="P:regulation of DNA-templated transcription"/>
    <property type="evidence" value="ECO:0007669"/>
    <property type="project" value="UniProtKB-UniRule"/>
</dbReference>
<dbReference type="SMART" id="SM00982">
    <property type="entry name" value="TRCF"/>
    <property type="match status" value="1"/>
</dbReference>
<reference evidence="16 17" key="1">
    <citation type="submission" date="2019-11" db="EMBL/GenBank/DDBJ databases">
        <title>Comparative genomics of hydrocarbon-degrading Desulfosarcina strains.</title>
        <authorList>
            <person name="Watanabe M."/>
            <person name="Kojima H."/>
            <person name="Fukui M."/>
        </authorList>
    </citation>
    <scope>NUCLEOTIDE SEQUENCE [LARGE SCALE GENOMIC DNA]</scope>
    <source>
        <strain evidence="16 17">PL12</strain>
    </source>
</reference>
<proteinExistence type="inferred from homology"/>
<evidence type="ECO:0000256" key="12">
    <source>
        <dbReference type="ARBA" id="ARBA00070128"/>
    </source>
</evidence>
<dbReference type="InterPro" id="IPR001650">
    <property type="entry name" value="Helicase_C-like"/>
</dbReference>
<keyword evidence="9 13" id="KW-0234">DNA repair</keyword>
<dbReference type="PROSITE" id="PS51192">
    <property type="entry name" value="HELICASE_ATP_BIND_1"/>
    <property type="match status" value="1"/>
</dbReference>
<dbReference type="SMART" id="SM01058">
    <property type="entry name" value="CarD_TRCF"/>
    <property type="match status" value="1"/>
</dbReference>
<dbReference type="InterPro" id="IPR005118">
    <property type="entry name" value="TRCF_C"/>
</dbReference>
<dbReference type="NCBIfam" id="TIGR00580">
    <property type="entry name" value="mfd"/>
    <property type="match status" value="1"/>
</dbReference>
<evidence type="ECO:0000259" key="14">
    <source>
        <dbReference type="PROSITE" id="PS51192"/>
    </source>
</evidence>
<dbReference type="EC" id="3.6.4.-" evidence="13"/>
<dbReference type="PANTHER" id="PTHR47964">
    <property type="entry name" value="ATP-DEPENDENT DNA HELICASE HOMOLOG RECG, CHLOROPLASTIC"/>
    <property type="match status" value="1"/>
</dbReference>
<dbReference type="InterPro" id="IPR004576">
    <property type="entry name" value="Mfd"/>
</dbReference>
<evidence type="ECO:0000313" key="16">
    <source>
        <dbReference type="EMBL" id="BBO67727.1"/>
    </source>
</evidence>
<dbReference type="OrthoDB" id="9804325at2"/>
<dbReference type="Pfam" id="PF03461">
    <property type="entry name" value="TRCF"/>
    <property type="match status" value="1"/>
</dbReference>
<dbReference type="Pfam" id="PF00270">
    <property type="entry name" value="DEAD"/>
    <property type="match status" value="1"/>
</dbReference>
<dbReference type="GO" id="GO:0000716">
    <property type="term" value="P:transcription-coupled nucleotide-excision repair, DNA damage recognition"/>
    <property type="evidence" value="ECO:0007669"/>
    <property type="project" value="UniProtKB-UniRule"/>
</dbReference>
<name>A0A5K7YSV7_9BACT</name>
<dbReference type="InterPro" id="IPR027417">
    <property type="entry name" value="P-loop_NTPase"/>
</dbReference>
<dbReference type="Pfam" id="PF00271">
    <property type="entry name" value="Helicase_C"/>
    <property type="match status" value="1"/>
</dbReference>
<evidence type="ECO:0000256" key="13">
    <source>
        <dbReference type="HAMAP-Rule" id="MF_00969"/>
    </source>
</evidence>
<dbReference type="InterPro" id="IPR037235">
    <property type="entry name" value="TRCF-like_C_D7"/>
</dbReference>
<keyword evidence="8 13" id="KW-0238">DNA-binding</keyword>
<dbReference type="GO" id="GO:0016787">
    <property type="term" value="F:hydrolase activity"/>
    <property type="evidence" value="ECO:0007669"/>
    <property type="project" value="UniProtKB-KW"/>
</dbReference>
<dbReference type="Gene3D" id="3.40.50.300">
    <property type="entry name" value="P-loop containing nucleotide triphosphate hydrolases"/>
    <property type="match status" value="2"/>
</dbReference>
<protein>
    <recommendedName>
        <fullName evidence="12 13">Transcription-repair-coupling factor</fullName>
        <shortName evidence="13">TRCF</shortName>
        <ecNumber evidence="13">3.6.4.-</ecNumber>
    </recommendedName>
</protein>
<dbReference type="InterPro" id="IPR014001">
    <property type="entry name" value="Helicase_ATP-bd"/>
</dbReference>
<keyword evidence="4 13" id="KW-0227">DNA damage</keyword>
<evidence type="ECO:0000256" key="8">
    <source>
        <dbReference type="ARBA" id="ARBA00023125"/>
    </source>
</evidence>
<evidence type="ECO:0000259" key="15">
    <source>
        <dbReference type="PROSITE" id="PS51194"/>
    </source>
</evidence>
<dbReference type="Gene3D" id="3.90.1150.50">
    <property type="entry name" value="Transcription-repair-coupling factor, D7 domain"/>
    <property type="match status" value="1"/>
</dbReference>
<feature type="domain" description="Helicase ATP-binding" evidence="14">
    <location>
        <begin position="641"/>
        <end position="802"/>
    </location>
</feature>
<evidence type="ECO:0000256" key="9">
    <source>
        <dbReference type="ARBA" id="ARBA00023204"/>
    </source>
</evidence>
<keyword evidence="3 13" id="KW-0547">Nucleotide-binding</keyword>
<sequence>MFMDQKQAKSASDRLIGDIAGRTGPLVITGMAGSAGAHLAARIRSRLKRPVLVVTASTKAAEQRQMEIAFFSGETGPPVVHFPSYNISPFKFMSYHNETAARRIRALYGMIDGHRGQTTVTTAAALRQRLIPKSVLAGFAELIIAEEEIEPDRLVAKLVAGGYTRSVVVEEPGDFCVRGGIIDIFSPLYDSPLRIELFGDYAETIRFFSPASQRSQDHVNEAIILPAREVTLEKDRLDAIVGRFRARALDLELPRTTVRDIVQRIKEQGVFPGIESLTPLIYDRMGTLFDYLPDNTVIIAENPAELAQAAEKCSQQAQVNYHKARDDRHLCVEPADLFLTWEAIEGHLDRREAISLAPLAVAVAGIDDRPTTDADVTDNSDLVLAMGQARKTDQPAAPLIRWIGDRQEAGQAMVMVCETDRQVSRLAAILDPHGVSATTGTPFPQRLRPGRVWICRGSLSEGFIWPGDGLAVVTETEIFGPRAKRPRPAKKKVRTELLAFSDLKQGDLVVHDEHGIGQYEGLVKLNLEGTVNDFLLVVYRGDDRLYLPVDRMGLLQKYMGVEGMMPALDKMGGRSWERAKEKVRQSAEKIAGELLKIYAQRKVNTGHGYGAADSHFADFEADFPYEETPDQLKAIEAVLDDMRSPTPMDRLVCGDVGYGKTEVALRASFLAVSEAKQVAMLVPTTVLAEQHYATFARRFDAYPVKVACLSRFRSKADQRRIVEEIKKGTVDIVIGTHRLLQKDVAFADLGLFILDEEQRFGVRHKEKLKRLRTTVDVLALTATPIPRTLHLSMMGIRDISIIRTPPEERHAIITYVCEFDDTVISEAIRSELARGGQIFFVHNNVHAIDRMAAYLQERVPEVRLAVAHGQMAEDDLEAVMMRFMDREIDMLVCTTIIESGIDVATANTILVNRADRFGLSQIYQLRGRVGRSDEQAYAYLFIPEESRLGKDAQKRLKVLMEHSDLGSGFQIAMNDLKIRGGGAILGASQSGHIAAVGYDMFLKLMEEAVAQIKGEPIVEGLEPEINLPMSAHIAEDYVADIDQRLSIYRRLAKMNDLKEIADMKAELMDRFGPLTEATENLLLKIMLRVLSVRAGVKRLDLFGHQLCLAFSEAHQQHPLGIVQMITAGGRPYRFTPDHQFKATLTKGAPRAILAQAKNILIEIAQHVNS</sequence>
<dbReference type="HAMAP" id="MF_00969">
    <property type="entry name" value="TRCF"/>
    <property type="match status" value="1"/>
</dbReference>
<evidence type="ECO:0000256" key="11">
    <source>
        <dbReference type="ARBA" id="ARBA00061399"/>
    </source>
</evidence>
<organism evidence="16 17">
    <name type="scientific">Desulfosarcina alkanivorans</name>
    <dbReference type="NCBI Taxonomy" id="571177"/>
    <lineage>
        <taxon>Bacteria</taxon>
        <taxon>Pseudomonadati</taxon>
        <taxon>Thermodesulfobacteriota</taxon>
        <taxon>Desulfobacteria</taxon>
        <taxon>Desulfobacterales</taxon>
        <taxon>Desulfosarcinaceae</taxon>
        <taxon>Desulfosarcina</taxon>
    </lineage>
</organism>
<dbReference type="SUPFAM" id="SSF141259">
    <property type="entry name" value="CarD-like"/>
    <property type="match status" value="1"/>
</dbReference>
<dbReference type="Pfam" id="PF02559">
    <property type="entry name" value="CarD_TRCF_RID"/>
    <property type="match status" value="1"/>
</dbReference>
<keyword evidence="17" id="KW-1185">Reference proteome</keyword>
<evidence type="ECO:0000256" key="7">
    <source>
        <dbReference type="ARBA" id="ARBA00022840"/>
    </source>
</evidence>
<evidence type="ECO:0000256" key="1">
    <source>
        <dbReference type="ARBA" id="ARBA00004496"/>
    </source>
</evidence>
<dbReference type="SMART" id="SM00487">
    <property type="entry name" value="DEXDc"/>
    <property type="match status" value="1"/>
</dbReference>
<dbReference type="CDD" id="cd17991">
    <property type="entry name" value="DEXHc_TRCF"/>
    <property type="match status" value="1"/>
</dbReference>
<evidence type="ECO:0000256" key="3">
    <source>
        <dbReference type="ARBA" id="ARBA00022741"/>
    </source>
</evidence>
<keyword evidence="5 13" id="KW-0378">Hydrolase</keyword>
<dbReference type="PROSITE" id="PS51194">
    <property type="entry name" value="HELICASE_CTER"/>
    <property type="match status" value="1"/>
</dbReference>
<dbReference type="InterPro" id="IPR011545">
    <property type="entry name" value="DEAD/DEAH_box_helicase_dom"/>
</dbReference>
<feature type="domain" description="Helicase C-terminal" evidence="15">
    <location>
        <begin position="815"/>
        <end position="977"/>
    </location>
</feature>
<evidence type="ECO:0000256" key="5">
    <source>
        <dbReference type="ARBA" id="ARBA00022801"/>
    </source>
</evidence>
<keyword evidence="7 13" id="KW-0067">ATP-binding</keyword>
<dbReference type="SUPFAM" id="SSF143517">
    <property type="entry name" value="TRCF domain-like"/>
    <property type="match status" value="1"/>
</dbReference>
<dbReference type="KEGG" id="dalk:DSCA_16570"/>
<dbReference type="Gene3D" id="3.40.50.11180">
    <property type="match status" value="1"/>
</dbReference>
<keyword evidence="2 13" id="KW-0963">Cytoplasm</keyword>
<accession>A0A5K7YSV7</accession>
<dbReference type="InterPro" id="IPR047112">
    <property type="entry name" value="RecG/Mfd"/>
</dbReference>
<dbReference type="AlphaFoldDB" id="A0A5K7YSV7"/>
<comment type="similarity">
    <text evidence="11 13">In the C-terminal section; belongs to the helicase family. RecG subfamily.</text>
</comment>
<dbReference type="PANTHER" id="PTHR47964:SF1">
    <property type="entry name" value="ATP-DEPENDENT DNA HELICASE HOMOLOG RECG, CHLOROPLASTIC"/>
    <property type="match status" value="1"/>
</dbReference>
<dbReference type="InterPro" id="IPR003711">
    <property type="entry name" value="CarD-like/TRCF_RID"/>
</dbReference>
<dbReference type="Gene3D" id="3.30.2060.10">
    <property type="entry name" value="Penicillin-binding protein 1b domain"/>
    <property type="match status" value="1"/>
</dbReference>
<comment type="function">
    <text evidence="13">Couples transcription and DNA repair by recognizing RNA polymerase (RNAP) stalled at DNA lesions. Mediates ATP-dependent release of RNAP and its truncated transcript from the DNA, and recruitment of nucleotide excision repair machinery to the damaged site.</text>
</comment>
<dbReference type="GO" id="GO:0003678">
    <property type="term" value="F:DNA helicase activity"/>
    <property type="evidence" value="ECO:0007669"/>
    <property type="project" value="TreeGrafter"/>
</dbReference>
<comment type="subcellular location">
    <subcellularLocation>
        <location evidence="1 13">Cytoplasm</location>
    </subcellularLocation>
</comment>
<dbReference type="SUPFAM" id="SSF52540">
    <property type="entry name" value="P-loop containing nucleoside triphosphate hydrolases"/>
    <property type="match status" value="4"/>
</dbReference>
<dbReference type="Proteomes" id="UP000427906">
    <property type="component" value="Chromosome"/>
</dbReference>
<dbReference type="Gene3D" id="3.40.50.11140">
    <property type="match status" value="1"/>
</dbReference>
<dbReference type="GO" id="GO:0003684">
    <property type="term" value="F:damaged DNA binding"/>
    <property type="evidence" value="ECO:0007669"/>
    <property type="project" value="InterPro"/>
</dbReference>
<keyword evidence="6" id="KW-0347">Helicase</keyword>
<dbReference type="FunFam" id="3.40.50.300:FF:000546">
    <property type="entry name" value="Transcription-repair-coupling factor"/>
    <property type="match status" value="1"/>
</dbReference>
<dbReference type="InterPro" id="IPR036101">
    <property type="entry name" value="CarD-like/TRCF_RID_sf"/>
</dbReference>
<evidence type="ECO:0000256" key="2">
    <source>
        <dbReference type="ARBA" id="ARBA00022490"/>
    </source>
</evidence>
<dbReference type="Pfam" id="PF17757">
    <property type="entry name" value="UvrB_inter"/>
    <property type="match status" value="1"/>
</dbReference>
<dbReference type="EMBL" id="AP021874">
    <property type="protein sequence ID" value="BBO67727.1"/>
    <property type="molecule type" value="Genomic_DNA"/>
</dbReference>
<evidence type="ECO:0000256" key="4">
    <source>
        <dbReference type="ARBA" id="ARBA00022763"/>
    </source>
</evidence>
<evidence type="ECO:0000313" key="17">
    <source>
        <dbReference type="Proteomes" id="UP000427906"/>
    </source>
</evidence>
<evidence type="ECO:0000256" key="6">
    <source>
        <dbReference type="ARBA" id="ARBA00022806"/>
    </source>
</evidence>
<evidence type="ECO:0000256" key="10">
    <source>
        <dbReference type="ARBA" id="ARBA00061104"/>
    </source>
</evidence>
<comment type="similarity">
    <text evidence="10 13">In the N-terminal section; belongs to the UvrB family.</text>
</comment>
<dbReference type="Gene3D" id="2.40.10.170">
    <property type="match status" value="1"/>
</dbReference>
<dbReference type="GO" id="GO:0005737">
    <property type="term" value="C:cytoplasm"/>
    <property type="evidence" value="ECO:0007669"/>
    <property type="project" value="UniProtKB-SubCell"/>
</dbReference>
<dbReference type="SMART" id="SM00490">
    <property type="entry name" value="HELICc"/>
    <property type="match status" value="1"/>
</dbReference>
<dbReference type="GO" id="GO:0005524">
    <property type="term" value="F:ATP binding"/>
    <property type="evidence" value="ECO:0007669"/>
    <property type="project" value="UniProtKB-UniRule"/>
</dbReference>